<sequence length="41" mass="4477">MEFWTKKEALAILEDQAATVSGWKLSVAEAGDHLVGVFTRA</sequence>
<name>A0A0W8GAB2_9ZZZZ</name>
<protein>
    <submittedName>
        <fullName evidence="1">Uncharacterized protein</fullName>
    </submittedName>
</protein>
<organism evidence="1">
    <name type="scientific">hydrocarbon metagenome</name>
    <dbReference type="NCBI Taxonomy" id="938273"/>
    <lineage>
        <taxon>unclassified sequences</taxon>
        <taxon>metagenomes</taxon>
        <taxon>ecological metagenomes</taxon>
    </lineage>
</organism>
<accession>A0A0W8GAB2</accession>
<comment type="caution">
    <text evidence="1">The sequence shown here is derived from an EMBL/GenBank/DDBJ whole genome shotgun (WGS) entry which is preliminary data.</text>
</comment>
<reference evidence="1" key="1">
    <citation type="journal article" date="2015" name="Proc. Natl. Acad. Sci. U.S.A.">
        <title>Networks of energetic and metabolic interactions define dynamics in microbial communities.</title>
        <authorList>
            <person name="Embree M."/>
            <person name="Liu J.K."/>
            <person name="Al-Bassam M.M."/>
            <person name="Zengler K."/>
        </authorList>
    </citation>
    <scope>NUCLEOTIDE SEQUENCE</scope>
</reference>
<dbReference type="AlphaFoldDB" id="A0A0W8GAB2"/>
<evidence type="ECO:0000313" key="1">
    <source>
        <dbReference type="EMBL" id="KUG29982.1"/>
    </source>
</evidence>
<gene>
    <name evidence="1" type="ORF">ASZ90_000123</name>
</gene>
<dbReference type="EMBL" id="LNQE01000012">
    <property type="protein sequence ID" value="KUG29982.1"/>
    <property type="molecule type" value="Genomic_DNA"/>
</dbReference>
<proteinExistence type="predicted"/>